<feature type="domain" description="C-type lectin" evidence="2">
    <location>
        <begin position="20"/>
        <end position="131"/>
    </location>
</feature>
<dbReference type="InterPro" id="IPR016187">
    <property type="entry name" value="CTDL_fold"/>
</dbReference>
<comment type="caution">
    <text evidence="3">The sequence shown here is derived from an EMBL/GenBank/DDBJ whole genome shotgun (WGS) entry which is preliminary data.</text>
</comment>
<evidence type="ECO:0000256" key="1">
    <source>
        <dbReference type="ARBA" id="ARBA00022734"/>
    </source>
</evidence>
<feature type="non-terminal residue" evidence="3">
    <location>
        <position position="1"/>
    </location>
</feature>
<evidence type="ECO:0000313" key="3">
    <source>
        <dbReference type="EMBL" id="NWT42994.1"/>
    </source>
</evidence>
<proteinExistence type="predicted"/>
<dbReference type="InterPro" id="IPR016186">
    <property type="entry name" value="C-type_lectin-like/link_sf"/>
</dbReference>
<dbReference type="InterPro" id="IPR050111">
    <property type="entry name" value="C-type_lectin/snaclec_domain"/>
</dbReference>
<keyword evidence="4" id="KW-1185">Reference proteome</keyword>
<name>A0A7K5NL25_CHRMC</name>
<dbReference type="AlphaFoldDB" id="A0A7K5NL25"/>
<dbReference type="PROSITE" id="PS50041">
    <property type="entry name" value="C_TYPE_LECTIN_2"/>
    <property type="match status" value="1"/>
</dbReference>
<protein>
    <submittedName>
        <fullName evidence="3">CLC4E protein</fullName>
    </submittedName>
</protein>
<sequence>AVSPYTEQGWICCPNGWKRFQKSCYYMSTDEMSWAESVQNCTGMGSQLVVINSKAEQGFLTIELQQFPKGTNYYIGLYAQEVGKWQWVDQTPLNEEAAFWRKGEPTNIDYENCTVIHTSSDIYNWNDIRCESHYRICE</sequence>
<dbReference type="EMBL" id="VYZF01000873">
    <property type="protein sequence ID" value="NWT42994.1"/>
    <property type="molecule type" value="Genomic_DNA"/>
</dbReference>
<dbReference type="Proteomes" id="UP000524558">
    <property type="component" value="Unassembled WGS sequence"/>
</dbReference>
<dbReference type="Gene3D" id="3.10.100.10">
    <property type="entry name" value="Mannose-Binding Protein A, subunit A"/>
    <property type="match status" value="1"/>
</dbReference>
<evidence type="ECO:0000313" key="4">
    <source>
        <dbReference type="Proteomes" id="UP000524558"/>
    </source>
</evidence>
<organism evidence="3 4">
    <name type="scientific">Chroicocephalus maculipennis</name>
    <name type="common">Brown-hooded gull</name>
    <name type="synonym">Larus maculipennis</name>
    <dbReference type="NCBI Taxonomy" id="287016"/>
    <lineage>
        <taxon>Eukaryota</taxon>
        <taxon>Metazoa</taxon>
        <taxon>Chordata</taxon>
        <taxon>Craniata</taxon>
        <taxon>Vertebrata</taxon>
        <taxon>Euteleostomi</taxon>
        <taxon>Archelosauria</taxon>
        <taxon>Archosauria</taxon>
        <taxon>Dinosauria</taxon>
        <taxon>Saurischia</taxon>
        <taxon>Theropoda</taxon>
        <taxon>Coelurosauria</taxon>
        <taxon>Aves</taxon>
        <taxon>Neognathae</taxon>
        <taxon>Neoaves</taxon>
        <taxon>Charadriiformes</taxon>
        <taxon>Laridae</taxon>
        <taxon>Chroicocephalus</taxon>
    </lineage>
</organism>
<dbReference type="SUPFAM" id="SSF56436">
    <property type="entry name" value="C-type lectin-like"/>
    <property type="match status" value="1"/>
</dbReference>
<dbReference type="PANTHER" id="PTHR22803">
    <property type="entry name" value="MANNOSE, PHOSPHOLIPASE, LECTIN RECEPTOR RELATED"/>
    <property type="match status" value="1"/>
</dbReference>
<dbReference type="SMART" id="SM00034">
    <property type="entry name" value="CLECT"/>
    <property type="match status" value="1"/>
</dbReference>
<keyword evidence="1" id="KW-0430">Lectin</keyword>
<dbReference type="InterPro" id="IPR001304">
    <property type="entry name" value="C-type_lectin-like"/>
</dbReference>
<dbReference type="Pfam" id="PF00059">
    <property type="entry name" value="Lectin_C"/>
    <property type="match status" value="1"/>
</dbReference>
<reference evidence="3 4" key="1">
    <citation type="submission" date="2019-09" db="EMBL/GenBank/DDBJ databases">
        <title>Bird 10,000 Genomes (B10K) Project - Family phase.</title>
        <authorList>
            <person name="Zhang G."/>
        </authorList>
    </citation>
    <scope>NUCLEOTIDE SEQUENCE [LARGE SCALE GENOMIC DNA]</scope>
    <source>
        <strain evidence="3">B10K-DU-021-33</strain>
        <tissue evidence="3">Mixed tissue sample</tissue>
    </source>
</reference>
<accession>A0A7K5NL25</accession>
<evidence type="ECO:0000259" key="2">
    <source>
        <dbReference type="PROSITE" id="PS50041"/>
    </source>
</evidence>
<feature type="non-terminal residue" evidence="3">
    <location>
        <position position="138"/>
    </location>
</feature>
<gene>
    <name evidence="3" type="primary">Clec4e_1</name>
    <name evidence="3" type="ORF">CHRMAC_R05159</name>
</gene>
<dbReference type="CDD" id="cd03590">
    <property type="entry name" value="CLECT_DC-SIGN_like"/>
    <property type="match status" value="1"/>
</dbReference>
<dbReference type="GO" id="GO:0030246">
    <property type="term" value="F:carbohydrate binding"/>
    <property type="evidence" value="ECO:0007669"/>
    <property type="project" value="UniProtKB-KW"/>
</dbReference>
<dbReference type="InterPro" id="IPR033989">
    <property type="entry name" value="CD209-like_CTLD"/>
</dbReference>